<feature type="transmembrane region" description="Helical" evidence="5">
    <location>
        <begin position="96"/>
        <end position="116"/>
    </location>
</feature>
<evidence type="ECO:0000256" key="2">
    <source>
        <dbReference type="ARBA" id="ARBA00022692"/>
    </source>
</evidence>
<feature type="transmembrane region" description="Helical" evidence="5">
    <location>
        <begin position="157"/>
        <end position="175"/>
    </location>
</feature>
<feature type="domain" description="Sodium/calcium exchanger membrane region" evidence="6">
    <location>
        <begin position="206"/>
        <end position="350"/>
    </location>
</feature>
<keyword evidence="4 5" id="KW-0472">Membrane</keyword>
<gene>
    <name evidence="7" type="primary">yrbG</name>
    <name evidence="7" type="ORF">EC9_17990</name>
</gene>
<keyword evidence="2 5" id="KW-0812">Transmembrane</keyword>
<dbReference type="AlphaFoldDB" id="A0A517LYD3"/>
<keyword evidence="3 5" id="KW-1133">Transmembrane helix</keyword>
<dbReference type="GO" id="GO:0008273">
    <property type="term" value="F:calcium, potassium:sodium antiporter activity"/>
    <property type="evidence" value="ECO:0007669"/>
    <property type="project" value="TreeGrafter"/>
</dbReference>
<dbReference type="NCBIfam" id="TIGR00367">
    <property type="entry name" value="calcium/sodium antiporter"/>
    <property type="match status" value="1"/>
</dbReference>
<feature type="domain" description="Sodium/calcium exchanger membrane region" evidence="6">
    <location>
        <begin position="27"/>
        <end position="177"/>
    </location>
</feature>
<feature type="transmembrane region" description="Helical" evidence="5">
    <location>
        <begin position="275"/>
        <end position="297"/>
    </location>
</feature>
<dbReference type="GO" id="GO:0005886">
    <property type="term" value="C:plasma membrane"/>
    <property type="evidence" value="ECO:0007669"/>
    <property type="project" value="TreeGrafter"/>
</dbReference>
<feature type="transmembrane region" description="Helical" evidence="5">
    <location>
        <begin position="334"/>
        <end position="352"/>
    </location>
</feature>
<dbReference type="PANTHER" id="PTHR10846:SF8">
    <property type="entry name" value="INNER MEMBRANE PROTEIN YRBG"/>
    <property type="match status" value="1"/>
</dbReference>
<feature type="transmembrane region" description="Helical" evidence="5">
    <location>
        <begin position="206"/>
        <end position="228"/>
    </location>
</feature>
<dbReference type="KEGG" id="ruv:EC9_17990"/>
<dbReference type="RefSeq" id="WP_197451712.1">
    <property type="nucleotide sequence ID" value="NZ_CP036261.1"/>
</dbReference>
<feature type="transmembrane region" description="Helical" evidence="5">
    <location>
        <begin position="20"/>
        <end position="38"/>
    </location>
</feature>
<feature type="transmembrane region" description="Helical" evidence="5">
    <location>
        <begin position="128"/>
        <end position="145"/>
    </location>
</feature>
<dbReference type="Proteomes" id="UP000319557">
    <property type="component" value="Chromosome"/>
</dbReference>
<dbReference type="GO" id="GO:0005262">
    <property type="term" value="F:calcium channel activity"/>
    <property type="evidence" value="ECO:0007669"/>
    <property type="project" value="TreeGrafter"/>
</dbReference>
<feature type="transmembrane region" description="Helical" evidence="5">
    <location>
        <begin position="59"/>
        <end position="84"/>
    </location>
</feature>
<comment type="subcellular location">
    <subcellularLocation>
        <location evidence="1">Membrane</location>
        <topology evidence="1">Multi-pass membrane protein</topology>
    </subcellularLocation>
</comment>
<dbReference type="Pfam" id="PF01699">
    <property type="entry name" value="Na_Ca_ex"/>
    <property type="match status" value="2"/>
</dbReference>
<feature type="transmembrane region" description="Helical" evidence="5">
    <location>
        <begin position="303"/>
        <end position="322"/>
    </location>
</feature>
<dbReference type="InterPro" id="IPR004837">
    <property type="entry name" value="NaCa_Exmemb"/>
</dbReference>
<evidence type="ECO:0000256" key="4">
    <source>
        <dbReference type="ARBA" id="ARBA00023136"/>
    </source>
</evidence>
<proteinExistence type="predicted"/>
<name>A0A517LYD3_9BACT</name>
<reference evidence="7 8" key="1">
    <citation type="submission" date="2019-02" db="EMBL/GenBank/DDBJ databases">
        <title>Deep-cultivation of Planctomycetes and their phenomic and genomic characterization uncovers novel biology.</title>
        <authorList>
            <person name="Wiegand S."/>
            <person name="Jogler M."/>
            <person name="Boedeker C."/>
            <person name="Pinto D."/>
            <person name="Vollmers J."/>
            <person name="Rivas-Marin E."/>
            <person name="Kohn T."/>
            <person name="Peeters S.H."/>
            <person name="Heuer A."/>
            <person name="Rast P."/>
            <person name="Oberbeckmann S."/>
            <person name="Bunk B."/>
            <person name="Jeske O."/>
            <person name="Meyerdierks A."/>
            <person name="Storesund J.E."/>
            <person name="Kallscheuer N."/>
            <person name="Luecker S."/>
            <person name="Lage O.M."/>
            <person name="Pohl T."/>
            <person name="Merkel B.J."/>
            <person name="Hornburger P."/>
            <person name="Mueller R.-W."/>
            <person name="Bruemmer F."/>
            <person name="Labrenz M."/>
            <person name="Spormann A.M."/>
            <person name="Op den Camp H."/>
            <person name="Overmann J."/>
            <person name="Amann R."/>
            <person name="Jetten M.S.M."/>
            <person name="Mascher T."/>
            <person name="Medema M.H."/>
            <person name="Devos D.P."/>
            <person name="Kaster A.-K."/>
            <person name="Ovreas L."/>
            <person name="Rohde M."/>
            <person name="Galperin M.Y."/>
            <person name="Jogler C."/>
        </authorList>
    </citation>
    <scope>NUCLEOTIDE SEQUENCE [LARGE SCALE GENOMIC DNA]</scope>
    <source>
        <strain evidence="7 8">EC9</strain>
    </source>
</reference>
<evidence type="ECO:0000256" key="3">
    <source>
        <dbReference type="ARBA" id="ARBA00022989"/>
    </source>
</evidence>
<evidence type="ECO:0000313" key="7">
    <source>
        <dbReference type="EMBL" id="QDS87620.1"/>
    </source>
</evidence>
<evidence type="ECO:0000256" key="1">
    <source>
        <dbReference type="ARBA" id="ARBA00004141"/>
    </source>
</evidence>
<dbReference type="GO" id="GO:0006874">
    <property type="term" value="P:intracellular calcium ion homeostasis"/>
    <property type="evidence" value="ECO:0007669"/>
    <property type="project" value="TreeGrafter"/>
</dbReference>
<dbReference type="InterPro" id="IPR004481">
    <property type="entry name" value="K/Na/Ca-exchanger"/>
</dbReference>
<dbReference type="EMBL" id="CP036261">
    <property type="protein sequence ID" value="QDS87620.1"/>
    <property type="molecule type" value="Genomic_DNA"/>
</dbReference>
<feature type="transmembrane region" description="Helical" evidence="5">
    <location>
        <begin position="240"/>
        <end position="263"/>
    </location>
</feature>
<dbReference type="InterPro" id="IPR044880">
    <property type="entry name" value="NCX_ion-bd_dom_sf"/>
</dbReference>
<keyword evidence="8" id="KW-1185">Reference proteome</keyword>
<organism evidence="7 8">
    <name type="scientific">Rosistilla ulvae</name>
    <dbReference type="NCBI Taxonomy" id="1930277"/>
    <lineage>
        <taxon>Bacteria</taxon>
        <taxon>Pseudomonadati</taxon>
        <taxon>Planctomycetota</taxon>
        <taxon>Planctomycetia</taxon>
        <taxon>Pirellulales</taxon>
        <taxon>Pirellulaceae</taxon>
        <taxon>Rosistilla</taxon>
    </lineage>
</organism>
<dbReference type="PANTHER" id="PTHR10846">
    <property type="entry name" value="SODIUM/POTASSIUM/CALCIUM EXCHANGER"/>
    <property type="match status" value="1"/>
</dbReference>
<sequence length="353" mass="36966">MLEAFLEHFFAFDLLTWLHTAPWILIALGLVVGVLMLGKSADVLVDEATELSLKLGMPRVIVGATIVSLGTTTPEAVVSVMAAIGGTPGLALGNAVGSIICDTGLILGVACLIAPIPLDRWLVNRQGMVQFGAGLLLIGMCVPWTRLGTMMTEGGVLPQWGGFMFLGLLAVYVLWSIHVAKSKGVSDEPSDESGEPEAVRSTVGMVFMLLVATFFVVVSSEILISAAIETAARLNVPEGVIAATLVAFGTSLPELTIAVTASLKGRGELAIGNVIGADILNVLFVAGAAAAVTPVGLNAAPEFFRVQFPAMLAVLITFRVAIMCAKGDQLPRWAGGLLVGFYFAYLGFSFVMR</sequence>
<evidence type="ECO:0000313" key="8">
    <source>
        <dbReference type="Proteomes" id="UP000319557"/>
    </source>
</evidence>
<protein>
    <submittedName>
        <fullName evidence="7">Inner membrane protein YrbG</fullName>
    </submittedName>
</protein>
<evidence type="ECO:0000259" key="6">
    <source>
        <dbReference type="Pfam" id="PF01699"/>
    </source>
</evidence>
<evidence type="ECO:0000256" key="5">
    <source>
        <dbReference type="SAM" id="Phobius"/>
    </source>
</evidence>
<accession>A0A517LYD3</accession>
<dbReference type="Gene3D" id="1.20.1420.30">
    <property type="entry name" value="NCX, central ion-binding region"/>
    <property type="match status" value="2"/>
</dbReference>